<reference evidence="1 2" key="1">
    <citation type="journal article" date="2016" name="ISME J.">
        <title>Global occurrence and heterogeneity of the Roseobacter-clade species Ruegeria mobilis.</title>
        <authorList>
            <person name="Sonnenschein E."/>
            <person name="Gram L."/>
        </authorList>
    </citation>
    <scope>NUCLEOTIDE SEQUENCE [LARGE SCALE GENOMIC DNA]</scope>
    <source>
        <strain evidence="1 2">F1926</strain>
        <plasmid evidence="1 2">unnamed2</plasmid>
    </source>
</reference>
<protein>
    <submittedName>
        <fullName evidence="1">Uncharacterized protein</fullName>
    </submittedName>
</protein>
<accession>A0A1B1AA29</accession>
<evidence type="ECO:0000313" key="2">
    <source>
        <dbReference type="Proteomes" id="UP000013243"/>
    </source>
</evidence>
<dbReference type="RefSeq" id="WP_046002252.1">
    <property type="nucleotide sequence ID" value="NZ_CP015232.1"/>
</dbReference>
<name>A0A1B1AA29_9RHOB</name>
<organism evidence="1 2">
    <name type="scientific">Tritonibacter mobilis F1926</name>
    <dbReference type="NCBI Taxonomy" id="1265309"/>
    <lineage>
        <taxon>Bacteria</taxon>
        <taxon>Pseudomonadati</taxon>
        <taxon>Pseudomonadota</taxon>
        <taxon>Alphaproteobacteria</taxon>
        <taxon>Rhodobacterales</taxon>
        <taxon>Paracoccaceae</taxon>
        <taxon>Tritonibacter</taxon>
    </lineage>
</organism>
<dbReference type="Proteomes" id="UP000013243">
    <property type="component" value="Plasmid unnamed2"/>
</dbReference>
<dbReference type="AlphaFoldDB" id="A0A1B1AA29"/>
<proteinExistence type="predicted"/>
<dbReference type="EMBL" id="CP015232">
    <property type="protein sequence ID" value="ANP43423.1"/>
    <property type="molecule type" value="Genomic_DNA"/>
</dbReference>
<gene>
    <name evidence="1" type="ORF">K529_021955</name>
</gene>
<keyword evidence="1" id="KW-0614">Plasmid</keyword>
<geneLocation type="plasmid" evidence="1 2">
    <name>unnamed2</name>
</geneLocation>
<sequence>MMSRSHHSEVQLLAAGSLPDRPSARPLLFSCDAADAAPADPCRPARLEAWHRLHSAATGPTGAVAHLFQGAGPGPDLHAQRLREDWQRLCAETDTPLLVYLHCGHQPDTRSPVLQHLLQTLDHHGAVHALRVECRRSLRDAMVLARALTANSSLSLVLRDPTERLSMRPERSRPLRFALLATRDRASAFAARHAPMSGTFAATPIRSL</sequence>
<evidence type="ECO:0000313" key="1">
    <source>
        <dbReference type="EMBL" id="ANP43423.1"/>
    </source>
</evidence>
<dbReference type="KEGG" id="rmb:K529_021955"/>
<dbReference type="OrthoDB" id="7867713at2"/>
<dbReference type="GeneID" id="28252560"/>